<organism evidence="2 3">
    <name type="scientific">Datura stramonium</name>
    <name type="common">Jimsonweed</name>
    <name type="synonym">Common thornapple</name>
    <dbReference type="NCBI Taxonomy" id="4076"/>
    <lineage>
        <taxon>Eukaryota</taxon>
        <taxon>Viridiplantae</taxon>
        <taxon>Streptophyta</taxon>
        <taxon>Embryophyta</taxon>
        <taxon>Tracheophyta</taxon>
        <taxon>Spermatophyta</taxon>
        <taxon>Magnoliopsida</taxon>
        <taxon>eudicotyledons</taxon>
        <taxon>Gunneridae</taxon>
        <taxon>Pentapetalae</taxon>
        <taxon>asterids</taxon>
        <taxon>lamiids</taxon>
        <taxon>Solanales</taxon>
        <taxon>Solanaceae</taxon>
        <taxon>Solanoideae</taxon>
        <taxon>Datureae</taxon>
        <taxon>Datura</taxon>
    </lineage>
</organism>
<dbReference type="Proteomes" id="UP000823775">
    <property type="component" value="Unassembled WGS sequence"/>
</dbReference>
<proteinExistence type="predicted"/>
<dbReference type="InterPro" id="IPR013083">
    <property type="entry name" value="Znf_RING/FYVE/PHD"/>
</dbReference>
<feature type="domain" description="RING-type" evidence="1">
    <location>
        <begin position="16"/>
        <end position="94"/>
    </location>
</feature>
<name>A0ABS8SAC9_DATST</name>
<evidence type="ECO:0000313" key="3">
    <source>
        <dbReference type="Proteomes" id="UP000823775"/>
    </source>
</evidence>
<evidence type="ECO:0000313" key="2">
    <source>
        <dbReference type="EMBL" id="MCD7455798.1"/>
    </source>
</evidence>
<protein>
    <recommendedName>
        <fullName evidence="1">RING-type domain-containing protein</fullName>
    </recommendedName>
</protein>
<dbReference type="InterPro" id="IPR001841">
    <property type="entry name" value="Znf_RING"/>
</dbReference>
<sequence length="223" mass="25554">MADWLWPFYQLLQEKCPICKEEFIMDIYPEVDNENAVYFLKGCCRHPIHLSCILSFWRFSDEDFDTTYQEVMEGRRNVSSLRDHPFIKLKCPVCRAPLGDLLGVILTPMWNPMPGMASAEPSATSAACCHFPLQHEEYFLELSCGHKMHSRCYLNALIGDYSWHTYDPPIPNKVYCPECVIEVKNPSTTNMVKMIVSSLVVSNPLTVEAEDQVAMKKKKSSCV</sequence>
<dbReference type="SMART" id="SM00184">
    <property type="entry name" value="RING"/>
    <property type="match status" value="2"/>
</dbReference>
<accession>A0ABS8SAC9</accession>
<reference evidence="2 3" key="1">
    <citation type="journal article" date="2021" name="BMC Genomics">
        <title>Datura genome reveals duplications of psychoactive alkaloid biosynthetic genes and high mutation rate following tissue culture.</title>
        <authorList>
            <person name="Rajewski A."/>
            <person name="Carter-House D."/>
            <person name="Stajich J."/>
            <person name="Litt A."/>
        </authorList>
    </citation>
    <scope>NUCLEOTIDE SEQUENCE [LARGE SCALE GENOMIC DNA]</scope>
    <source>
        <strain evidence="2">AR-01</strain>
    </source>
</reference>
<feature type="domain" description="RING-type" evidence="1">
    <location>
        <begin position="129"/>
        <end position="179"/>
    </location>
</feature>
<dbReference type="SUPFAM" id="SSF57850">
    <property type="entry name" value="RING/U-box"/>
    <property type="match status" value="1"/>
</dbReference>
<comment type="caution">
    <text evidence="2">The sequence shown here is derived from an EMBL/GenBank/DDBJ whole genome shotgun (WGS) entry which is preliminary data.</text>
</comment>
<keyword evidence="3" id="KW-1185">Reference proteome</keyword>
<gene>
    <name evidence="2" type="ORF">HAX54_029652</name>
</gene>
<dbReference type="EMBL" id="JACEIK010000369">
    <property type="protein sequence ID" value="MCD7455798.1"/>
    <property type="molecule type" value="Genomic_DNA"/>
</dbReference>
<evidence type="ECO:0000259" key="1">
    <source>
        <dbReference type="SMART" id="SM00184"/>
    </source>
</evidence>
<dbReference type="Gene3D" id="3.30.40.10">
    <property type="entry name" value="Zinc/RING finger domain, C3HC4 (zinc finger)"/>
    <property type="match status" value="1"/>
</dbReference>